<sequence>MYSKIYNLKFTSITEAKVGVSFLSEEIGGAILESNIASLSILLDKEGLVVVTIRFDTLEDMNQFVKRKFEVFDSLKMPFSLRYSERSAVAVYTFDRKASSVA</sequence>
<proteinExistence type="predicted"/>
<accession>A0A0L6D081</accession>
<dbReference type="RefSeq" id="WP_050661127.1">
    <property type="nucleotide sequence ID" value="NZ_CP118494.1"/>
</dbReference>
<organism evidence="1 2">
    <name type="scientific">Roseovarius tolerans</name>
    <dbReference type="NCBI Taxonomy" id="74031"/>
    <lineage>
        <taxon>Bacteria</taxon>
        <taxon>Pseudomonadati</taxon>
        <taxon>Pseudomonadota</taxon>
        <taxon>Alphaproteobacteria</taxon>
        <taxon>Rhodobacterales</taxon>
        <taxon>Roseobacteraceae</taxon>
        <taxon>Roseovarius</taxon>
    </lineage>
</organism>
<dbReference type="EMBL" id="LGVV01000001">
    <property type="protein sequence ID" value="KNX43379.1"/>
    <property type="molecule type" value="Genomic_DNA"/>
</dbReference>
<dbReference type="PATRIC" id="fig|74031.6.peg.171"/>
<reference evidence="2" key="1">
    <citation type="submission" date="2015-07" db="EMBL/GenBank/DDBJ databases">
        <title>Draft Genome Sequence of Roseovarius tolerans EL-164, a producer of N-Acylated Alanine Methyl Esters (NAMEs).</title>
        <authorList>
            <person name="Voget S."/>
            <person name="Bruns H."/>
            <person name="Wagner-Doebler I."/>
            <person name="Schulz S."/>
            <person name="Daniel R."/>
        </authorList>
    </citation>
    <scope>NUCLEOTIDE SEQUENCE [LARGE SCALE GENOMIC DNA]</scope>
    <source>
        <strain evidence="2">EL-164</strain>
    </source>
</reference>
<evidence type="ECO:0000313" key="2">
    <source>
        <dbReference type="Proteomes" id="UP000037046"/>
    </source>
</evidence>
<name>A0A0L6D081_9RHOB</name>
<dbReference type="OrthoDB" id="7866799at2"/>
<comment type="caution">
    <text evidence="1">The sequence shown here is derived from an EMBL/GenBank/DDBJ whole genome shotgun (WGS) entry which is preliminary data.</text>
</comment>
<dbReference type="STRING" id="74031.SAMN04488077_11528"/>
<evidence type="ECO:0000313" key="1">
    <source>
        <dbReference type="EMBL" id="KNX43379.1"/>
    </source>
</evidence>
<dbReference type="AlphaFoldDB" id="A0A0L6D081"/>
<keyword evidence="2" id="KW-1185">Reference proteome</keyword>
<protein>
    <submittedName>
        <fullName evidence="1">Uncharacterized protein</fullName>
    </submittedName>
</protein>
<dbReference type="Proteomes" id="UP000037046">
    <property type="component" value="Unassembled WGS sequence"/>
</dbReference>
<gene>
    <name evidence="1" type="ORF">ROTO_01690</name>
</gene>